<dbReference type="AlphaFoldDB" id="A0AAE2MGT3"/>
<name>A0AAE2MGT3_RHILE</name>
<protein>
    <submittedName>
        <fullName evidence="1">Uncharacterized protein</fullName>
    </submittedName>
</protein>
<sequence>MAIVLNLGGPAIQADAVLSIANTACSPHDTAGFSIGRHPLPSGLRSARLGKRLSWALQRSCPGRLLVLPPRNKIPMAMLMLR</sequence>
<comment type="caution">
    <text evidence="1">The sequence shown here is derived from an EMBL/GenBank/DDBJ whole genome shotgun (WGS) entry which is preliminary data.</text>
</comment>
<accession>A0AAE2MGT3</accession>
<reference evidence="1 2" key="1">
    <citation type="submission" date="2020-08" db="EMBL/GenBank/DDBJ databases">
        <title>Genomic Encyclopedia of Type Strains, Phase IV (KMG-V): Genome sequencing to study the core and pangenomes of soil and plant-associated prokaryotes.</title>
        <authorList>
            <person name="Whitman W."/>
        </authorList>
    </citation>
    <scope>NUCLEOTIDE SEQUENCE [LARGE SCALE GENOMIC DNA]</scope>
    <source>
        <strain evidence="1 2">SEMIA 415</strain>
    </source>
</reference>
<gene>
    <name evidence="1" type="ORF">GGE16_000871</name>
</gene>
<evidence type="ECO:0000313" key="2">
    <source>
        <dbReference type="Proteomes" id="UP000538507"/>
    </source>
</evidence>
<dbReference type="Proteomes" id="UP000538507">
    <property type="component" value="Unassembled WGS sequence"/>
</dbReference>
<evidence type="ECO:0000313" key="1">
    <source>
        <dbReference type="EMBL" id="MBB4288855.1"/>
    </source>
</evidence>
<organism evidence="1 2">
    <name type="scientific">Rhizobium leguminosarum</name>
    <dbReference type="NCBI Taxonomy" id="384"/>
    <lineage>
        <taxon>Bacteria</taxon>
        <taxon>Pseudomonadati</taxon>
        <taxon>Pseudomonadota</taxon>
        <taxon>Alphaproteobacteria</taxon>
        <taxon>Hyphomicrobiales</taxon>
        <taxon>Rhizobiaceae</taxon>
        <taxon>Rhizobium/Agrobacterium group</taxon>
        <taxon>Rhizobium</taxon>
    </lineage>
</organism>
<proteinExistence type="predicted"/>
<dbReference type="EMBL" id="JACIGO010000001">
    <property type="protein sequence ID" value="MBB4288855.1"/>
    <property type="molecule type" value="Genomic_DNA"/>
</dbReference>